<proteinExistence type="predicted"/>
<evidence type="ECO:0000259" key="1">
    <source>
        <dbReference type="Pfam" id="PF06985"/>
    </source>
</evidence>
<comment type="caution">
    <text evidence="2">The sequence shown here is derived from an EMBL/GenBank/DDBJ whole genome shotgun (WGS) entry which is preliminary data.</text>
</comment>
<dbReference type="OrthoDB" id="270167at2759"/>
<dbReference type="InterPro" id="IPR010730">
    <property type="entry name" value="HET"/>
</dbReference>
<dbReference type="PANTHER" id="PTHR33112:SF16">
    <property type="entry name" value="HETEROKARYON INCOMPATIBILITY DOMAIN-CONTAINING PROTEIN"/>
    <property type="match status" value="1"/>
</dbReference>
<name>A0A8K0RCL0_9PLEO</name>
<reference evidence="2" key="1">
    <citation type="journal article" date="2021" name="Nat. Commun.">
        <title>Genetic determinants of endophytism in the Arabidopsis root mycobiome.</title>
        <authorList>
            <person name="Mesny F."/>
            <person name="Miyauchi S."/>
            <person name="Thiergart T."/>
            <person name="Pickel B."/>
            <person name="Atanasova L."/>
            <person name="Karlsson M."/>
            <person name="Huettel B."/>
            <person name="Barry K.W."/>
            <person name="Haridas S."/>
            <person name="Chen C."/>
            <person name="Bauer D."/>
            <person name="Andreopoulos W."/>
            <person name="Pangilinan J."/>
            <person name="LaButti K."/>
            <person name="Riley R."/>
            <person name="Lipzen A."/>
            <person name="Clum A."/>
            <person name="Drula E."/>
            <person name="Henrissat B."/>
            <person name="Kohler A."/>
            <person name="Grigoriev I.V."/>
            <person name="Martin F.M."/>
            <person name="Hacquard S."/>
        </authorList>
    </citation>
    <scope>NUCLEOTIDE SEQUENCE</scope>
    <source>
        <strain evidence="2">MPI-SDFR-AT-0120</strain>
    </source>
</reference>
<sequence length="391" mass="44853">MERDTRNTFREICGGEEKLVSQMLRIENKLVSKASSPDSLPLRFVKLRKNEATLADPREVHLELTPMGQYTTAACYIAVSYTWAQSQLLEETFAHVVPEYVLWTSDHVSRPLRCSPLVFHRALEVAKARLAEPLIWIDQECIEQDHPSDIEAHLQIMHEIYIRSDLTVALLSSLFTNQSWFDQAQAVVTTPPNQAELLASPGSFEPAFRLLKCILEDKWATRTWAYQEWFCAHNLCYLLPIAPHLACITQSNTSRALEAETPSFDLSIPDVYVYLIIKAYRALETRFANKKASTVPDGHRNNWGAIPTKERIAERSHSMDPLLKRFEASPRWLGQFPAKDYLLNAFTHMEACDNLVFADRLAILSNMFNFEMRLPCKDVNHSNYSFSTKKK</sequence>
<evidence type="ECO:0000313" key="3">
    <source>
        <dbReference type="Proteomes" id="UP000813461"/>
    </source>
</evidence>
<dbReference type="PANTHER" id="PTHR33112">
    <property type="entry name" value="DOMAIN PROTEIN, PUTATIVE-RELATED"/>
    <property type="match status" value="1"/>
</dbReference>
<dbReference type="Pfam" id="PF06985">
    <property type="entry name" value="HET"/>
    <property type="match status" value="1"/>
</dbReference>
<feature type="domain" description="Heterokaryon incompatibility" evidence="1">
    <location>
        <begin position="76"/>
        <end position="228"/>
    </location>
</feature>
<accession>A0A8K0RCL0</accession>
<dbReference type="EMBL" id="JAGMVJ010000006">
    <property type="protein sequence ID" value="KAH7090013.1"/>
    <property type="molecule type" value="Genomic_DNA"/>
</dbReference>
<dbReference type="Proteomes" id="UP000813461">
    <property type="component" value="Unassembled WGS sequence"/>
</dbReference>
<gene>
    <name evidence="2" type="ORF">FB567DRAFT_627267</name>
</gene>
<organism evidence="2 3">
    <name type="scientific">Paraphoma chrysanthemicola</name>
    <dbReference type="NCBI Taxonomy" id="798071"/>
    <lineage>
        <taxon>Eukaryota</taxon>
        <taxon>Fungi</taxon>
        <taxon>Dikarya</taxon>
        <taxon>Ascomycota</taxon>
        <taxon>Pezizomycotina</taxon>
        <taxon>Dothideomycetes</taxon>
        <taxon>Pleosporomycetidae</taxon>
        <taxon>Pleosporales</taxon>
        <taxon>Pleosporineae</taxon>
        <taxon>Phaeosphaeriaceae</taxon>
        <taxon>Paraphoma</taxon>
    </lineage>
</organism>
<keyword evidence="3" id="KW-1185">Reference proteome</keyword>
<dbReference type="AlphaFoldDB" id="A0A8K0RCL0"/>
<evidence type="ECO:0000313" key="2">
    <source>
        <dbReference type="EMBL" id="KAH7090013.1"/>
    </source>
</evidence>
<protein>
    <submittedName>
        <fullName evidence="2">Heterokaryon incompatibility protein-domain-containing protein</fullName>
    </submittedName>
</protein>